<dbReference type="NCBIfam" id="TIGR03592">
    <property type="entry name" value="yidC_oxa1_cterm"/>
    <property type="match status" value="1"/>
</dbReference>
<dbReference type="EMBL" id="BLZR01000001">
    <property type="protein sequence ID" value="GFP75334.1"/>
    <property type="molecule type" value="Genomic_DNA"/>
</dbReference>
<dbReference type="GO" id="GO:0015031">
    <property type="term" value="P:protein transport"/>
    <property type="evidence" value="ECO:0007669"/>
    <property type="project" value="UniProtKB-KW"/>
</dbReference>
<evidence type="ECO:0000256" key="7">
    <source>
        <dbReference type="ARBA" id="ARBA00023136"/>
    </source>
</evidence>
<gene>
    <name evidence="13" type="ORF">bsdtw1_01408</name>
</gene>
<keyword evidence="4 9" id="KW-0812">Transmembrane</keyword>
<evidence type="ECO:0000256" key="9">
    <source>
        <dbReference type="RuleBase" id="RU003945"/>
    </source>
</evidence>
<keyword evidence="10" id="KW-0175">Coiled coil</keyword>
<dbReference type="InterPro" id="IPR028055">
    <property type="entry name" value="YidC/Oxa/ALB_C"/>
</dbReference>
<reference evidence="13 14" key="1">
    <citation type="submission" date="2020-07" db="EMBL/GenBank/DDBJ databases">
        <title>A new beta-1,3-glucan-decomposing anaerobic bacterium isolated from anoxic soil subjected to biological soil disinfestation.</title>
        <authorList>
            <person name="Ueki A."/>
            <person name="Tonouchi A."/>
        </authorList>
    </citation>
    <scope>NUCLEOTIDE SEQUENCE [LARGE SCALE GENOMIC DNA]</scope>
    <source>
        <strain evidence="13 14">TW1</strain>
    </source>
</reference>
<evidence type="ECO:0000256" key="4">
    <source>
        <dbReference type="ARBA" id="ARBA00022692"/>
    </source>
</evidence>
<evidence type="ECO:0000256" key="1">
    <source>
        <dbReference type="ARBA" id="ARBA00004651"/>
    </source>
</evidence>
<protein>
    <submittedName>
        <fullName evidence="13">Membrane protein insertase YidC</fullName>
    </submittedName>
</protein>
<dbReference type="GO" id="GO:0032977">
    <property type="term" value="F:membrane insertase activity"/>
    <property type="evidence" value="ECO:0007669"/>
    <property type="project" value="InterPro"/>
</dbReference>
<keyword evidence="5" id="KW-0653">Protein transport</keyword>
<accession>A0A6V8SDL3</accession>
<organism evidence="13 14">
    <name type="scientific">Clostridium fungisolvens</name>
    <dbReference type="NCBI Taxonomy" id="1604897"/>
    <lineage>
        <taxon>Bacteria</taxon>
        <taxon>Bacillati</taxon>
        <taxon>Bacillota</taxon>
        <taxon>Clostridia</taxon>
        <taxon>Eubacteriales</taxon>
        <taxon>Clostridiaceae</taxon>
        <taxon>Clostridium</taxon>
    </lineage>
</organism>
<dbReference type="Pfam" id="PF02096">
    <property type="entry name" value="60KD_IMP"/>
    <property type="match status" value="1"/>
</dbReference>
<keyword evidence="2" id="KW-0813">Transport</keyword>
<feature type="transmembrane region" description="Helical" evidence="11">
    <location>
        <begin position="131"/>
        <end position="153"/>
    </location>
</feature>
<feature type="coiled-coil region" evidence="10">
    <location>
        <begin position="48"/>
        <end position="82"/>
    </location>
</feature>
<evidence type="ECO:0000313" key="13">
    <source>
        <dbReference type="EMBL" id="GFP75334.1"/>
    </source>
</evidence>
<dbReference type="GO" id="GO:0005886">
    <property type="term" value="C:plasma membrane"/>
    <property type="evidence" value="ECO:0007669"/>
    <property type="project" value="UniProtKB-SubCell"/>
</dbReference>
<feature type="transmembrane region" description="Helical" evidence="11">
    <location>
        <begin position="22"/>
        <end position="42"/>
    </location>
</feature>
<dbReference type="GO" id="GO:0051205">
    <property type="term" value="P:protein insertion into membrane"/>
    <property type="evidence" value="ECO:0007669"/>
    <property type="project" value="TreeGrafter"/>
</dbReference>
<comment type="subcellular location">
    <subcellularLocation>
        <location evidence="1">Cell membrane</location>
        <topology evidence="1">Multi-pass membrane protein</topology>
    </subcellularLocation>
    <subcellularLocation>
        <location evidence="9">Membrane</location>
        <topology evidence="9">Multi-pass membrane protein</topology>
    </subcellularLocation>
</comment>
<dbReference type="PANTHER" id="PTHR12428:SF65">
    <property type="entry name" value="CYTOCHROME C OXIDASE ASSEMBLY PROTEIN COX18, MITOCHONDRIAL"/>
    <property type="match status" value="1"/>
</dbReference>
<dbReference type="InterPro" id="IPR001708">
    <property type="entry name" value="YidC/ALB3/OXA1/COX18"/>
</dbReference>
<comment type="caution">
    <text evidence="13">The sequence shown here is derived from an EMBL/GenBank/DDBJ whole genome shotgun (WGS) entry which is preliminary data.</text>
</comment>
<feature type="domain" description="Membrane insertase YidC/Oxa/ALB C-terminal" evidence="12">
    <location>
        <begin position="22"/>
        <end position="203"/>
    </location>
</feature>
<evidence type="ECO:0000256" key="6">
    <source>
        <dbReference type="ARBA" id="ARBA00022989"/>
    </source>
</evidence>
<keyword evidence="14" id="KW-1185">Reference proteome</keyword>
<proteinExistence type="inferred from homology"/>
<dbReference type="PANTHER" id="PTHR12428">
    <property type="entry name" value="OXA1"/>
    <property type="match status" value="1"/>
</dbReference>
<dbReference type="InterPro" id="IPR047196">
    <property type="entry name" value="YidC_ALB_C"/>
</dbReference>
<dbReference type="AlphaFoldDB" id="A0A6V8SDL3"/>
<evidence type="ECO:0000259" key="12">
    <source>
        <dbReference type="Pfam" id="PF02096"/>
    </source>
</evidence>
<sequence>MNIISNLLNSILGYFFNITGDFGIAIILLTLAVRVVLIPLSFRQKFGMQEQQKLAKGLEEIKEKYKDNKVKLESETQKYYQENSKSILGCLTSFLQLPIFFALYNVILKMPMSTATMLVPWVASLKMADNFFIIPTAYVISVLIPNLLPYVPFLSITTQAKISKTNILVSSIMSAIITFKAPIALGLYLITTSLFSAIEEIIFRIYVRRRELVA</sequence>
<feature type="transmembrane region" description="Helical" evidence="11">
    <location>
        <begin position="87"/>
        <end position="107"/>
    </location>
</feature>
<dbReference type="CDD" id="cd20070">
    <property type="entry name" value="5TM_YidC_Alb3"/>
    <property type="match status" value="1"/>
</dbReference>
<dbReference type="RefSeq" id="WP_183276847.1">
    <property type="nucleotide sequence ID" value="NZ_BLZR01000001.1"/>
</dbReference>
<keyword evidence="6 11" id="KW-1133">Transmembrane helix</keyword>
<evidence type="ECO:0000256" key="11">
    <source>
        <dbReference type="SAM" id="Phobius"/>
    </source>
</evidence>
<evidence type="ECO:0000256" key="10">
    <source>
        <dbReference type="SAM" id="Coils"/>
    </source>
</evidence>
<keyword evidence="7 11" id="KW-0472">Membrane</keyword>
<name>A0A6V8SDL3_9CLOT</name>
<dbReference type="Proteomes" id="UP000580568">
    <property type="component" value="Unassembled WGS sequence"/>
</dbReference>
<feature type="transmembrane region" description="Helical" evidence="11">
    <location>
        <begin position="165"/>
        <end position="181"/>
    </location>
</feature>
<evidence type="ECO:0000256" key="5">
    <source>
        <dbReference type="ARBA" id="ARBA00022927"/>
    </source>
</evidence>
<evidence type="ECO:0000256" key="2">
    <source>
        <dbReference type="ARBA" id="ARBA00022448"/>
    </source>
</evidence>
<evidence type="ECO:0000313" key="14">
    <source>
        <dbReference type="Proteomes" id="UP000580568"/>
    </source>
</evidence>
<comment type="similarity">
    <text evidence="9">Belongs to the OXA1/ALB3/YidC family.</text>
</comment>
<evidence type="ECO:0000256" key="3">
    <source>
        <dbReference type="ARBA" id="ARBA00022475"/>
    </source>
</evidence>
<keyword evidence="8" id="KW-0143">Chaperone</keyword>
<evidence type="ECO:0000256" key="8">
    <source>
        <dbReference type="ARBA" id="ARBA00023186"/>
    </source>
</evidence>
<keyword evidence="3" id="KW-1003">Cell membrane</keyword>